<gene>
    <name evidence="1" type="ORF">OMM_01839</name>
</gene>
<dbReference type="Proteomes" id="UP000189670">
    <property type="component" value="Unassembled WGS sequence"/>
</dbReference>
<organism evidence="1 2">
    <name type="scientific">Candidatus Magnetoglobus multicellularis str. Araruama</name>
    <dbReference type="NCBI Taxonomy" id="890399"/>
    <lineage>
        <taxon>Bacteria</taxon>
        <taxon>Pseudomonadati</taxon>
        <taxon>Thermodesulfobacteriota</taxon>
        <taxon>Desulfobacteria</taxon>
        <taxon>Desulfobacterales</taxon>
        <taxon>Desulfobacteraceae</taxon>
        <taxon>Candidatus Magnetoglobus</taxon>
    </lineage>
</organism>
<dbReference type="AlphaFoldDB" id="A0A1V1PBJ7"/>
<sequence length="288" mass="33784">MTHAAGLHSLTNFIAGAPVDTVDTLLETANFIRITNPTYASIQWLHPFIGAEISRDIIDKGILSELQIREYDHMNPTIRTLTLSNKDLIEIIDFIRNDILFFKKSVINRLKREQEFTLQQLGTDQTTHFIRNEIKQAEVLARENRFISNHINARTMTDEILLFSSDIRLQNNEWYDSERVLRWSRPQFQLPFFLKEAKQYLEISWASMRSKIKIKIEIVSSDNDFSFQIKLLKPDWHKKVFTLPEKISALVWLKCRVEKPFFAPNDPRELGMAFKSIRFLSNPDLISK</sequence>
<accession>A0A1V1PBJ7</accession>
<protein>
    <submittedName>
        <fullName evidence="1">Uncharacterized protein</fullName>
    </submittedName>
</protein>
<reference evidence="2" key="1">
    <citation type="submission" date="2012-11" db="EMBL/GenBank/DDBJ databases">
        <authorList>
            <person name="Lucero-Rivera Y.E."/>
            <person name="Tovar-Ramirez D."/>
        </authorList>
    </citation>
    <scope>NUCLEOTIDE SEQUENCE [LARGE SCALE GENOMIC DNA]</scope>
    <source>
        <strain evidence="2">Araruama</strain>
    </source>
</reference>
<dbReference type="EMBL" id="ATBP01000164">
    <property type="protein sequence ID" value="ETR72289.1"/>
    <property type="molecule type" value="Genomic_DNA"/>
</dbReference>
<name>A0A1V1PBJ7_9BACT</name>
<evidence type="ECO:0000313" key="2">
    <source>
        <dbReference type="Proteomes" id="UP000189670"/>
    </source>
</evidence>
<comment type="caution">
    <text evidence="1">The sequence shown here is derived from an EMBL/GenBank/DDBJ whole genome shotgun (WGS) entry which is preliminary data.</text>
</comment>
<proteinExistence type="predicted"/>
<evidence type="ECO:0000313" key="1">
    <source>
        <dbReference type="EMBL" id="ETR72289.1"/>
    </source>
</evidence>